<dbReference type="PROSITE" id="PS51257">
    <property type="entry name" value="PROKAR_LIPOPROTEIN"/>
    <property type="match status" value="1"/>
</dbReference>
<proteinExistence type="predicted"/>
<evidence type="ECO:0008006" key="3">
    <source>
        <dbReference type="Google" id="ProtNLM"/>
    </source>
</evidence>
<comment type="caution">
    <text evidence="1">The sequence shown here is derived from an EMBL/GenBank/DDBJ whole genome shotgun (WGS) entry which is preliminary data.</text>
</comment>
<sequence length="47" mass="5142">MKRVIKHLLSIALPIALGVAVIFTIGCFHQPRDTASANYHSANIQQP</sequence>
<evidence type="ECO:0000313" key="1">
    <source>
        <dbReference type="EMBL" id="ROS04952.1"/>
    </source>
</evidence>
<keyword evidence="2" id="KW-1185">Reference proteome</keyword>
<name>A0A3N2DZ77_9GAMM</name>
<dbReference type="EMBL" id="RKHR01000003">
    <property type="protein sequence ID" value="ROS04952.1"/>
    <property type="molecule type" value="Genomic_DNA"/>
</dbReference>
<protein>
    <recommendedName>
        <fullName evidence="3">Lipoprotein</fullName>
    </recommendedName>
</protein>
<reference evidence="1 2" key="1">
    <citation type="submission" date="2018-11" db="EMBL/GenBank/DDBJ databases">
        <title>Genomic Encyclopedia of Type Strains, Phase IV (KMG-IV): sequencing the most valuable type-strain genomes for metagenomic binning, comparative biology and taxonomic classification.</title>
        <authorList>
            <person name="Goeker M."/>
        </authorList>
    </citation>
    <scope>NUCLEOTIDE SEQUENCE [LARGE SCALE GENOMIC DNA]</scope>
    <source>
        <strain evidence="1 2">DSM 100316</strain>
    </source>
</reference>
<dbReference type="Proteomes" id="UP000275394">
    <property type="component" value="Unassembled WGS sequence"/>
</dbReference>
<evidence type="ECO:0000313" key="2">
    <source>
        <dbReference type="Proteomes" id="UP000275394"/>
    </source>
</evidence>
<organism evidence="1 2">
    <name type="scientific">Sinobacterium caligoides</name>
    <dbReference type="NCBI Taxonomy" id="933926"/>
    <lineage>
        <taxon>Bacteria</taxon>
        <taxon>Pseudomonadati</taxon>
        <taxon>Pseudomonadota</taxon>
        <taxon>Gammaproteobacteria</taxon>
        <taxon>Cellvibrionales</taxon>
        <taxon>Spongiibacteraceae</taxon>
        <taxon>Sinobacterium</taxon>
    </lineage>
</organism>
<dbReference type="AlphaFoldDB" id="A0A3N2DZ77"/>
<gene>
    <name evidence="1" type="ORF">EDC56_0469</name>
</gene>
<accession>A0A3N2DZ77</accession>